<comment type="caution">
    <text evidence="19">The sequence shown here is derived from an EMBL/GenBank/DDBJ whole genome shotgun (WGS) entry which is preliminary data.</text>
</comment>
<dbReference type="InterPro" id="IPR011009">
    <property type="entry name" value="Kinase-like_dom_sf"/>
</dbReference>
<dbReference type="GO" id="GO:0051301">
    <property type="term" value="P:cell division"/>
    <property type="evidence" value="ECO:0007669"/>
    <property type="project" value="UniProtKB-KW"/>
</dbReference>
<sequence>MSSEDKYETLEKIGHGSFGVIRKVRRKVDGFIMCRKEISYLRMSQKEREQLHAEFQILSHLRHDNIVAYYHREHLKVSQDLHLYMEYCGNGDLGRVIKDLTVKGQRAQESFVWGIFSQLVMALYRCHYGIDPPEIGSNVLGASTISGGPKVPAGTMTILHRDLKPENVFLGENNSVKLGDFGLSKMIKSHDFASTYVGTPFYMSPEICAAEKYTLKSDIWSLGCIIYELCSREPPFNAKTHFQLVQKIKEGKFPALPEVYSPELDQVIKDCLRVNPDRRPDTAQLLDLPIVKLMRKEKEVVDLNKSLRLKEDALRKKEMDIAGRMANLEREKELIREELESSLRREWEVKARLEIDRLANAELEQLQKRFEAEVQLRVAAEVQKKAVSFIPLSRPTSQDEDLPAPKTDYPQSSVGTSGDDFNSTTDLSEYSIDSPDTSREIKKTNRTPFARAQTMFVGNAGTPMDIEMGSPSPIAIASLSLSPRRGGATKPPTHNGNIFAGKPNGIPECRWDLPRRGSVTDSDDEDIMPSPTRNIKSSKNPFTSKSRPVLTSQKSAPMNRLKPQSSNPGLVSKCLAPVESGPRSPTRRLSKIPSAATIQTDGGFASGLSGLIRTSSLKKKNDDDSLSKMAAKNNIKGRTLVELQQARAGGRPLSAVVLPTTGENVSPKRAFRERLGIERKSSGDEPAAVWDPERDEMPSPFLVRARRIARV</sequence>
<dbReference type="FunFam" id="1.10.510.10:FF:000697">
    <property type="entry name" value="G2-specific protein kinase nimA"/>
    <property type="match status" value="1"/>
</dbReference>
<dbReference type="AlphaFoldDB" id="A0A9P8W1N7"/>
<dbReference type="Gene3D" id="3.30.200.20">
    <property type="entry name" value="Phosphorylase Kinase, domain 1"/>
    <property type="match status" value="1"/>
</dbReference>
<evidence type="ECO:0000256" key="6">
    <source>
        <dbReference type="ARBA" id="ARBA00022618"/>
    </source>
</evidence>
<dbReference type="Gene3D" id="1.10.510.10">
    <property type="entry name" value="Transferase(Phosphotransferase) domain 1"/>
    <property type="match status" value="1"/>
</dbReference>
<feature type="region of interest" description="Disordered" evidence="17">
    <location>
        <begin position="484"/>
        <end position="590"/>
    </location>
</feature>
<feature type="coiled-coil region" evidence="16">
    <location>
        <begin position="293"/>
        <end position="345"/>
    </location>
</feature>
<comment type="subcellular location">
    <subcellularLocation>
        <location evidence="1">Nucleus</location>
    </subcellularLocation>
</comment>
<comment type="similarity">
    <text evidence="2">Belongs to the protein kinase superfamily. CAMK Ser/Thr protein kinase family.</text>
</comment>
<evidence type="ECO:0000256" key="1">
    <source>
        <dbReference type="ARBA" id="ARBA00004123"/>
    </source>
</evidence>
<dbReference type="PANTHER" id="PTHR43671">
    <property type="entry name" value="SERINE/THREONINE-PROTEIN KINASE NEK"/>
    <property type="match status" value="1"/>
</dbReference>
<dbReference type="PANTHER" id="PTHR43671:SF13">
    <property type="entry name" value="SERINE_THREONINE-PROTEIN KINASE NEK2"/>
    <property type="match status" value="1"/>
</dbReference>
<keyword evidence="9" id="KW-0498">Mitosis</keyword>
<evidence type="ECO:0000256" key="14">
    <source>
        <dbReference type="ARBA" id="ARBA00047899"/>
    </source>
</evidence>
<name>A0A9P8W1N7_9HYPO</name>
<keyword evidence="10 19" id="KW-0418">Kinase</keyword>
<dbReference type="EMBL" id="JAGPYM010000018">
    <property type="protein sequence ID" value="KAH6885366.1"/>
    <property type="molecule type" value="Genomic_DNA"/>
</dbReference>
<evidence type="ECO:0000259" key="18">
    <source>
        <dbReference type="PROSITE" id="PS50011"/>
    </source>
</evidence>
<evidence type="ECO:0000313" key="20">
    <source>
        <dbReference type="Proteomes" id="UP000777438"/>
    </source>
</evidence>
<dbReference type="SUPFAM" id="SSF56112">
    <property type="entry name" value="Protein kinase-like (PK-like)"/>
    <property type="match status" value="1"/>
</dbReference>
<keyword evidence="5" id="KW-0597">Phosphoprotein</keyword>
<evidence type="ECO:0000256" key="7">
    <source>
        <dbReference type="ARBA" id="ARBA00022679"/>
    </source>
</evidence>
<dbReference type="CDD" id="cd08217">
    <property type="entry name" value="STKc_Nek2"/>
    <property type="match status" value="1"/>
</dbReference>
<comment type="catalytic activity">
    <reaction evidence="14">
        <text>L-threonyl-[protein] + ATP = O-phospho-L-threonyl-[protein] + ADP + H(+)</text>
        <dbReference type="Rhea" id="RHEA:46608"/>
        <dbReference type="Rhea" id="RHEA-COMP:11060"/>
        <dbReference type="Rhea" id="RHEA-COMP:11605"/>
        <dbReference type="ChEBI" id="CHEBI:15378"/>
        <dbReference type="ChEBI" id="CHEBI:30013"/>
        <dbReference type="ChEBI" id="CHEBI:30616"/>
        <dbReference type="ChEBI" id="CHEBI:61977"/>
        <dbReference type="ChEBI" id="CHEBI:456216"/>
        <dbReference type="EC" id="2.7.11.1"/>
    </reaction>
</comment>
<keyword evidence="8" id="KW-0547">Nucleotide-binding</keyword>
<proteinExistence type="inferred from homology"/>
<keyword evidence="4" id="KW-0723">Serine/threonine-protein kinase</keyword>
<feature type="compositionally biased region" description="Polar residues" evidence="17">
    <location>
        <begin position="409"/>
        <end position="428"/>
    </location>
</feature>
<dbReference type="Pfam" id="PF00069">
    <property type="entry name" value="Pkinase"/>
    <property type="match status" value="2"/>
</dbReference>
<keyword evidence="20" id="KW-1185">Reference proteome</keyword>
<dbReference type="OrthoDB" id="10250725at2759"/>
<dbReference type="PROSITE" id="PS50011">
    <property type="entry name" value="PROTEIN_KINASE_DOM"/>
    <property type="match status" value="1"/>
</dbReference>
<evidence type="ECO:0000256" key="5">
    <source>
        <dbReference type="ARBA" id="ARBA00022553"/>
    </source>
</evidence>
<dbReference type="EC" id="2.7.11.1" evidence="3"/>
<dbReference type="InterPro" id="IPR050660">
    <property type="entry name" value="NEK_Ser/Thr_kinase"/>
</dbReference>
<dbReference type="GO" id="GO:0005634">
    <property type="term" value="C:nucleus"/>
    <property type="evidence" value="ECO:0007669"/>
    <property type="project" value="UniProtKB-SubCell"/>
</dbReference>
<evidence type="ECO:0000256" key="2">
    <source>
        <dbReference type="ARBA" id="ARBA00006692"/>
    </source>
</evidence>
<evidence type="ECO:0000256" key="8">
    <source>
        <dbReference type="ARBA" id="ARBA00022741"/>
    </source>
</evidence>
<evidence type="ECO:0000256" key="3">
    <source>
        <dbReference type="ARBA" id="ARBA00012513"/>
    </source>
</evidence>
<evidence type="ECO:0000256" key="4">
    <source>
        <dbReference type="ARBA" id="ARBA00022527"/>
    </source>
</evidence>
<dbReference type="InterPro" id="IPR000719">
    <property type="entry name" value="Prot_kinase_dom"/>
</dbReference>
<comment type="catalytic activity">
    <reaction evidence="15">
        <text>L-seryl-[protein] + ATP = O-phospho-L-seryl-[protein] + ADP + H(+)</text>
        <dbReference type="Rhea" id="RHEA:17989"/>
        <dbReference type="Rhea" id="RHEA-COMP:9863"/>
        <dbReference type="Rhea" id="RHEA-COMP:11604"/>
        <dbReference type="ChEBI" id="CHEBI:15378"/>
        <dbReference type="ChEBI" id="CHEBI:29999"/>
        <dbReference type="ChEBI" id="CHEBI:30616"/>
        <dbReference type="ChEBI" id="CHEBI:83421"/>
        <dbReference type="ChEBI" id="CHEBI:456216"/>
        <dbReference type="EC" id="2.7.11.1"/>
    </reaction>
</comment>
<reference evidence="19 20" key="1">
    <citation type="journal article" date="2021" name="Nat. Commun.">
        <title>Genetic determinants of endophytism in the Arabidopsis root mycobiome.</title>
        <authorList>
            <person name="Mesny F."/>
            <person name="Miyauchi S."/>
            <person name="Thiergart T."/>
            <person name="Pickel B."/>
            <person name="Atanasova L."/>
            <person name="Karlsson M."/>
            <person name="Huettel B."/>
            <person name="Barry K.W."/>
            <person name="Haridas S."/>
            <person name="Chen C."/>
            <person name="Bauer D."/>
            <person name="Andreopoulos W."/>
            <person name="Pangilinan J."/>
            <person name="LaButti K."/>
            <person name="Riley R."/>
            <person name="Lipzen A."/>
            <person name="Clum A."/>
            <person name="Drula E."/>
            <person name="Henrissat B."/>
            <person name="Kohler A."/>
            <person name="Grigoriev I.V."/>
            <person name="Martin F.M."/>
            <person name="Hacquard S."/>
        </authorList>
    </citation>
    <scope>NUCLEOTIDE SEQUENCE [LARGE SCALE GENOMIC DNA]</scope>
    <source>
        <strain evidence="19 20">MPI-CAGE-CH-0241</strain>
    </source>
</reference>
<keyword evidence="7" id="KW-0808">Transferase</keyword>
<feature type="region of interest" description="Disordered" evidence="17">
    <location>
        <begin position="394"/>
        <end position="440"/>
    </location>
</feature>
<evidence type="ECO:0000256" key="10">
    <source>
        <dbReference type="ARBA" id="ARBA00022777"/>
    </source>
</evidence>
<organism evidence="19 20">
    <name type="scientific">Thelonectria olida</name>
    <dbReference type="NCBI Taxonomy" id="1576542"/>
    <lineage>
        <taxon>Eukaryota</taxon>
        <taxon>Fungi</taxon>
        <taxon>Dikarya</taxon>
        <taxon>Ascomycota</taxon>
        <taxon>Pezizomycotina</taxon>
        <taxon>Sordariomycetes</taxon>
        <taxon>Hypocreomycetidae</taxon>
        <taxon>Hypocreales</taxon>
        <taxon>Nectriaceae</taxon>
        <taxon>Thelonectria</taxon>
    </lineage>
</organism>
<accession>A0A9P8W1N7</accession>
<dbReference type="Proteomes" id="UP000777438">
    <property type="component" value="Unassembled WGS sequence"/>
</dbReference>
<dbReference type="GO" id="GO:0007059">
    <property type="term" value="P:chromosome segregation"/>
    <property type="evidence" value="ECO:0007669"/>
    <property type="project" value="TreeGrafter"/>
</dbReference>
<dbReference type="SMART" id="SM00220">
    <property type="entry name" value="S_TKc"/>
    <property type="match status" value="1"/>
</dbReference>
<dbReference type="CDD" id="cd22249">
    <property type="entry name" value="UDM1_RNF168_RNF169-like"/>
    <property type="match status" value="1"/>
</dbReference>
<dbReference type="InterPro" id="IPR008271">
    <property type="entry name" value="Ser/Thr_kinase_AS"/>
</dbReference>
<keyword evidence="13" id="KW-0131">Cell cycle</keyword>
<feature type="compositionally biased region" description="Polar residues" evidence="17">
    <location>
        <begin position="531"/>
        <end position="569"/>
    </location>
</feature>
<protein>
    <recommendedName>
        <fullName evidence="3">non-specific serine/threonine protein kinase</fullName>
        <ecNumber evidence="3">2.7.11.1</ecNumber>
    </recommendedName>
</protein>
<evidence type="ECO:0000313" key="19">
    <source>
        <dbReference type="EMBL" id="KAH6885366.1"/>
    </source>
</evidence>
<keyword evidence="6" id="KW-0132">Cell division</keyword>
<keyword evidence="11" id="KW-0067">ATP-binding</keyword>
<dbReference type="GO" id="GO:0005737">
    <property type="term" value="C:cytoplasm"/>
    <property type="evidence" value="ECO:0007669"/>
    <property type="project" value="TreeGrafter"/>
</dbReference>
<evidence type="ECO:0000256" key="16">
    <source>
        <dbReference type="SAM" id="Coils"/>
    </source>
</evidence>
<evidence type="ECO:0000256" key="13">
    <source>
        <dbReference type="ARBA" id="ARBA00023306"/>
    </source>
</evidence>
<evidence type="ECO:0000256" key="11">
    <source>
        <dbReference type="ARBA" id="ARBA00022840"/>
    </source>
</evidence>
<dbReference type="GO" id="GO:0004674">
    <property type="term" value="F:protein serine/threonine kinase activity"/>
    <property type="evidence" value="ECO:0007669"/>
    <property type="project" value="UniProtKB-KW"/>
</dbReference>
<evidence type="ECO:0000256" key="9">
    <source>
        <dbReference type="ARBA" id="ARBA00022776"/>
    </source>
</evidence>
<evidence type="ECO:0000256" key="15">
    <source>
        <dbReference type="ARBA" id="ARBA00048679"/>
    </source>
</evidence>
<evidence type="ECO:0000256" key="12">
    <source>
        <dbReference type="ARBA" id="ARBA00023242"/>
    </source>
</evidence>
<keyword evidence="16" id="KW-0175">Coiled coil</keyword>
<gene>
    <name evidence="19" type="ORF">B0T10DRAFT_93766</name>
</gene>
<dbReference type="PROSITE" id="PS00108">
    <property type="entry name" value="PROTEIN_KINASE_ST"/>
    <property type="match status" value="1"/>
</dbReference>
<evidence type="ECO:0000256" key="17">
    <source>
        <dbReference type="SAM" id="MobiDB-lite"/>
    </source>
</evidence>
<dbReference type="GO" id="GO:0044732">
    <property type="term" value="C:mitotic spindle pole body"/>
    <property type="evidence" value="ECO:0007669"/>
    <property type="project" value="TreeGrafter"/>
</dbReference>
<keyword evidence="12" id="KW-0539">Nucleus</keyword>
<feature type="domain" description="Protein kinase" evidence="18">
    <location>
        <begin position="7"/>
        <end position="291"/>
    </location>
</feature>
<dbReference type="GO" id="GO:0005524">
    <property type="term" value="F:ATP binding"/>
    <property type="evidence" value="ECO:0007669"/>
    <property type="project" value="UniProtKB-KW"/>
</dbReference>